<accession>A0A317Y2M2</accession>
<dbReference type="AlphaFoldDB" id="A0A317Y2M2"/>
<name>A0A317Y2M2_9BASI</name>
<dbReference type="OrthoDB" id="5376498at2759"/>
<proteinExistence type="predicted"/>
<sequence length="188" mass="20214">MSLSSSLLTEHKDSLVLRFKYHKTTFFVPCRPTTTLSALKQEFLSSVQQTNQMPLDSLPAYNTADGKTYPDWSSMDPDADIGLFVAGSNPAAGAAADDDAAASSLPPMTIYMPIDQDSARSEPTVGKAALKDADAVCVGFRANGASTISQPVVQFTDFEEEEEEEEEEDDDADGTEQDPDAIPPPLSE</sequence>
<evidence type="ECO:0000313" key="3">
    <source>
        <dbReference type="Proteomes" id="UP000246740"/>
    </source>
</evidence>
<organism evidence="2 3">
    <name type="scientific">Testicularia cyperi</name>
    <dbReference type="NCBI Taxonomy" id="1882483"/>
    <lineage>
        <taxon>Eukaryota</taxon>
        <taxon>Fungi</taxon>
        <taxon>Dikarya</taxon>
        <taxon>Basidiomycota</taxon>
        <taxon>Ustilaginomycotina</taxon>
        <taxon>Ustilaginomycetes</taxon>
        <taxon>Ustilaginales</taxon>
        <taxon>Anthracoideaceae</taxon>
        <taxon>Testicularia</taxon>
    </lineage>
</organism>
<protein>
    <submittedName>
        <fullName evidence="2">Uncharacterized protein</fullName>
    </submittedName>
</protein>
<evidence type="ECO:0000313" key="2">
    <source>
        <dbReference type="EMBL" id="PWZ03869.1"/>
    </source>
</evidence>
<feature type="compositionally biased region" description="Acidic residues" evidence="1">
    <location>
        <begin position="157"/>
        <end position="179"/>
    </location>
</feature>
<feature type="region of interest" description="Disordered" evidence="1">
    <location>
        <begin position="149"/>
        <end position="188"/>
    </location>
</feature>
<dbReference type="InParanoid" id="A0A317Y2M2"/>
<evidence type="ECO:0000256" key="1">
    <source>
        <dbReference type="SAM" id="MobiDB-lite"/>
    </source>
</evidence>
<gene>
    <name evidence="2" type="ORF">BCV70DRAFT_185255</name>
</gene>
<dbReference type="EMBL" id="KZ819188">
    <property type="protein sequence ID" value="PWZ03869.1"/>
    <property type="molecule type" value="Genomic_DNA"/>
</dbReference>
<dbReference type="Proteomes" id="UP000246740">
    <property type="component" value="Unassembled WGS sequence"/>
</dbReference>
<reference evidence="2 3" key="1">
    <citation type="journal article" date="2018" name="Mol. Biol. Evol.">
        <title>Broad Genomic Sampling Reveals a Smut Pathogenic Ancestry of the Fungal Clade Ustilaginomycotina.</title>
        <authorList>
            <person name="Kijpornyongpan T."/>
            <person name="Mondo S.J."/>
            <person name="Barry K."/>
            <person name="Sandor L."/>
            <person name="Lee J."/>
            <person name="Lipzen A."/>
            <person name="Pangilinan J."/>
            <person name="LaButti K."/>
            <person name="Hainaut M."/>
            <person name="Henrissat B."/>
            <person name="Grigoriev I.V."/>
            <person name="Spatafora J.W."/>
            <person name="Aime M.C."/>
        </authorList>
    </citation>
    <scope>NUCLEOTIDE SEQUENCE [LARGE SCALE GENOMIC DNA]</scope>
    <source>
        <strain evidence="2 3">MCA 3645</strain>
    </source>
</reference>
<keyword evidence="3" id="KW-1185">Reference proteome</keyword>